<feature type="region of interest" description="Disordered" evidence="1">
    <location>
        <begin position="120"/>
        <end position="208"/>
    </location>
</feature>
<feature type="compositionally biased region" description="Pro residues" evidence="1">
    <location>
        <begin position="20"/>
        <end position="36"/>
    </location>
</feature>
<name>A0AAV9GJ10_9PEZI</name>
<organism evidence="2 3">
    <name type="scientific">Podospora aff. communis PSN243</name>
    <dbReference type="NCBI Taxonomy" id="3040156"/>
    <lineage>
        <taxon>Eukaryota</taxon>
        <taxon>Fungi</taxon>
        <taxon>Dikarya</taxon>
        <taxon>Ascomycota</taxon>
        <taxon>Pezizomycotina</taxon>
        <taxon>Sordariomycetes</taxon>
        <taxon>Sordariomycetidae</taxon>
        <taxon>Sordariales</taxon>
        <taxon>Podosporaceae</taxon>
        <taxon>Podospora</taxon>
    </lineage>
</organism>
<reference evidence="2" key="2">
    <citation type="submission" date="2023-05" db="EMBL/GenBank/DDBJ databases">
        <authorList>
            <consortium name="Lawrence Berkeley National Laboratory"/>
            <person name="Steindorff A."/>
            <person name="Hensen N."/>
            <person name="Bonometti L."/>
            <person name="Westerberg I."/>
            <person name="Brannstrom I.O."/>
            <person name="Guillou S."/>
            <person name="Cros-Aarteil S."/>
            <person name="Calhoun S."/>
            <person name="Haridas S."/>
            <person name="Kuo A."/>
            <person name="Mondo S."/>
            <person name="Pangilinan J."/>
            <person name="Riley R."/>
            <person name="Labutti K."/>
            <person name="Andreopoulos B."/>
            <person name="Lipzen A."/>
            <person name="Chen C."/>
            <person name="Yanf M."/>
            <person name="Daum C."/>
            <person name="Ng V."/>
            <person name="Clum A."/>
            <person name="Ohm R."/>
            <person name="Martin F."/>
            <person name="Silar P."/>
            <person name="Natvig D."/>
            <person name="Lalanne C."/>
            <person name="Gautier V."/>
            <person name="Ament-Velasquez S.L."/>
            <person name="Kruys A."/>
            <person name="Hutchinson M.I."/>
            <person name="Powell A.J."/>
            <person name="Barry K."/>
            <person name="Miller A.N."/>
            <person name="Grigoriev I.V."/>
            <person name="Debuchy R."/>
            <person name="Gladieux P."/>
            <person name="Thoren M.H."/>
            <person name="Johannesson H."/>
        </authorList>
    </citation>
    <scope>NUCLEOTIDE SEQUENCE</scope>
    <source>
        <strain evidence="2">PSN243</strain>
    </source>
</reference>
<evidence type="ECO:0000313" key="2">
    <source>
        <dbReference type="EMBL" id="KAK4446976.1"/>
    </source>
</evidence>
<feature type="compositionally biased region" description="Polar residues" evidence="1">
    <location>
        <begin position="45"/>
        <end position="71"/>
    </location>
</feature>
<keyword evidence="3" id="KW-1185">Reference proteome</keyword>
<accession>A0AAV9GJ10</accession>
<dbReference type="Proteomes" id="UP001321760">
    <property type="component" value="Unassembled WGS sequence"/>
</dbReference>
<feature type="region of interest" description="Disordered" evidence="1">
    <location>
        <begin position="1"/>
        <end position="101"/>
    </location>
</feature>
<comment type="caution">
    <text evidence="2">The sequence shown here is derived from an EMBL/GenBank/DDBJ whole genome shotgun (WGS) entry which is preliminary data.</text>
</comment>
<evidence type="ECO:0000313" key="3">
    <source>
        <dbReference type="Proteomes" id="UP001321760"/>
    </source>
</evidence>
<gene>
    <name evidence="2" type="ORF">QBC34DRAFT_440488</name>
</gene>
<dbReference type="AlphaFoldDB" id="A0AAV9GJ10"/>
<reference evidence="2" key="1">
    <citation type="journal article" date="2023" name="Mol. Phylogenet. Evol.">
        <title>Genome-scale phylogeny and comparative genomics of the fungal order Sordariales.</title>
        <authorList>
            <person name="Hensen N."/>
            <person name="Bonometti L."/>
            <person name="Westerberg I."/>
            <person name="Brannstrom I.O."/>
            <person name="Guillou S."/>
            <person name="Cros-Aarteil S."/>
            <person name="Calhoun S."/>
            <person name="Haridas S."/>
            <person name="Kuo A."/>
            <person name="Mondo S."/>
            <person name="Pangilinan J."/>
            <person name="Riley R."/>
            <person name="LaButti K."/>
            <person name="Andreopoulos B."/>
            <person name="Lipzen A."/>
            <person name="Chen C."/>
            <person name="Yan M."/>
            <person name="Daum C."/>
            <person name="Ng V."/>
            <person name="Clum A."/>
            <person name="Steindorff A."/>
            <person name="Ohm R.A."/>
            <person name="Martin F."/>
            <person name="Silar P."/>
            <person name="Natvig D.O."/>
            <person name="Lalanne C."/>
            <person name="Gautier V."/>
            <person name="Ament-Velasquez S.L."/>
            <person name="Kruys A."/>
            <person name="Hutchinson M.I."/>
            <person name="Powell A.J."/>
            <person name="Barry K."/>
            <person name="Miller A.N."/>
            <person name="Grigoriev I.V."/>
            <person name="Debuchy R."/>
            <person name="Gladieux P."/>
            <person name="Hiltunen Thoren M."/>
            <person name="Johannesson H."/>
        </authorList>
    </citation>
    <scope>NUCLEOTIDE SEQUENCE</scope>
    <source>
        <strain evidence="2">PSN243</strain>
    </source>
</reference>
<evidence type="ECO:0000256" key="1">
    <source>
        <dbReference type="SAM" id="MobiDB-lite"/>
    </source>
</evidence>
<proteinExistence type="predicted"/>
<dbReference type="EMBL" id="MU865953">
    <property type="protein sequence ID" value="KAK4446976.1"/>
    <property type="molecule type" value="Genomic_DNA"/>
</dbReference>
<feature type="compositionally biased region" description="Low complexity" evidence="1">
    <location>
        <begin position="72"/>
        <end position="85"/>
    </location>
</feature>
<sequence length="258" mass="28127">MANNNRNPPQGLPNNSNSPPRTPSPGRAYPPPPPSSPATRPVHSVTPQFSLTQEQFGRIRSPTNSTISTQPSSSNVPSAAASSDSSGDDTTKYPIPGNRYNETRWNIIRDYLLSRRAEPEVLIPSPEFMNAGRDNEPETSNSDPKGKGKAPDTSGSSYKGKGKAPDTSEPSYKGKGKEPAALRLLGPGPKVPPRPSQGQVLSFDLDLPRPPPLEPRHLLRLGPQARPRLLLQRLLVRRQLFQSHGANERFLVPSNWSD</sequence>
<protein>
    <submittedName>
        <fullName evidence="2">Uncharacterized protein</fullName>
    </submittedName>
</protein>